<evidence type="ECO:0000256" key="11">
    <source>
        <dbReference type="ARBA" id="ARBA00040780"/>
    </source>
</evidence>
<proteinExistence type="inferred from homology"/>
<comment type="similarity">
    <text evidence="2 12">Belongs to the binding-protein-dependent transport system permease family.</text>
</comment>
<evidence type="ECO:0000256" key="4">
    <source>
        <dbReference type="ARBA" id="ARBA00022448"/>
    </source>
</evidence>
<feature type="transmembrane region" description="Helical" evidence="12">
    <location>
        <begin position="72"/>
        <end position="98"/>
    </location>
</feature>
<evidence type="ECO:0000256" key="2">
    <source>
        <dbReference type="ARBA" id="ARBA00009306"/>
    </source>
</evidence>
<comment type="function">
    <text evidence="10">Part of the ABC transporter complex UgpBAEC involved in sn-glycerol-3-phosphate (G3P) import. Probably responsible for the translocation of the substrate across the membrane.</text>
</comment>
<dbReference type="Gene3D" id="1.10.3720.10">
    <property type="entry name" value="MetI-like"/>
    <property type="match status" value="1"/>
</dbReference>
<sequence length="294" mass="32857">MQTKRTIFPNKGLPYLLLAPQLVITFVFFLWPAGQAVKSSFEREDPFGFRTTFVWFENYQRLFREPSYINSLWTSLVFSVAVTAISMGVSLLLAVAVNRLLRSGRIYTTLLVWPYAVAPVVAGILWWFMFNPTIGILPYVLDALGINWNHRVNANHAMILIVLAASWKQISYNFLFFVAGLQSVPQSLTEAAAIDGAGPFKRFWTIVFPLLSPTTFFLLIVNINYAMFDTFGIIDASTSGGPAGATNTLVYKVYADGFLGLNIGSSSAQSVVLMAIVIALTAIQFRYVERRVQY</sequence>
<dbReference type="InterPro" id="IPR050809">
    <property type="entry name" value="UgpAE/MalFG_permease"/>
</dbReference>
<comment type="subunit">
    <text evidence="3">The complex is composed of two ATP-binding proteins (UgpC), two transmembrane proteins (UgpA and UgpE) and a solute-binding protein (UgpB).</text>
</comment>
<dbReference type="PANTHER" id="PTHR43227">
    <property type="entry name" value="BLL4140 PROTEIN"/>
    <property type="match status" value="1"/>
</dbReference>
<evidence type="ECO:0000313" key="14">
    <source>
        <dbReference type="EMBL" id="KKB13365.1"/>
    </source>
</evidence>
<evidence type="ECO:0000313" key="15">
    <source>
        <dbReference type="Proteomes" id="UP000033632"/>
    </source>
</evidence>
<keyword evidence="7 12" id="KW-0812">Transmembrane</keyword>
<dbReference type="NCBIfam" id="NF007852">
    <property type="entry name" value="PRK10561.1"/>
    <property type="match status" value="1"/>
</dbReference>
<dbReference type="InterPro" id="IPR000515">
    <property type="entry name" value="MetI-like"/>
</dbReference>
<organism evidence="14 15">
    <name type="scientific">Devosia geojensis</name>
    <dbReference type="NCBI Taxonomy" id="443610"/>
    <lineage>
        <taxon>Bacteria</taxon>
        <taxon>Pseudomonadati</taxon>
        <taxon>Pseudomonadota</taxon>
        <taxon>Alphaproteobacteria</taxon>
        <taxon>Hyphomicrobiales</taxon>
        <taxon>Devosiaceae</taxon>
        <taxon>Devosia</taxon>
    </lineage>
</organism>
<keyword evidence="4 12" id="KW-0813">Transport</keyword>
<feature type="transmembrane region" description="Helical" evidence="12">
    <location>
        <begin position="202"/>
        <end position="221"/>
    </location>
</feature>
<comment type="subcellular location">
    <subcellularLocation>
        <location evidence="1">Cell inner membrane</location>
        <topology evidence="1">Multi-pass membrane protein</topology>
    </subcellularLocation>
    <subcellularLocation>
        <location evidence="12">Cell membrane</location>
        <topology evidence="12">Multi-pass membrane protein</topology>
    </subcellularLocation>
</comment>
<dbReference type="PATRIC" id="fig|443610.3.peg.3000"/>
<dbReference type="GO" id="GO:0055085">
    <property type="term" value="P:transmembrane transport"/>
    <property type="evidence" value="ECO:0007669"/>
    <property type="project" value="InterPro"/>
</dbReference>
<evidence type="ECO:0000256" key="6">
    <source>
        <dbReference type="ARBA" id="ARBA00022519"/>
    </source>
</evidence>
<feature type="transmembrane region" description="Helical" evidence="12">
    <location>
        <begin position="157"/>
        <end position="181"/>
    </location>
</feature>
<gene>
    <name evidence="14" type="ORF">VE25_02615</name>
</gene>
<feature type="transmembrane region" description="Helical" evidence="12">
    <location>
        <begin position="12"/>
        <end position="31"/>
    </location>
</feature>
<comment type="caution">
    <text evidence="14">The sequence shown here is derived from an EMBL/GenBank/DDBJ whole genome shotgun (WGS) entry which is preliminary data.</text>
</comment>
<feature type="transmembrane region" description="Helical" evidence="12">
    <location>
        <begin position="110"/>
        <end position="129"/>
    </location>
</feature>
<dbReference type="Proteomes" id="UP000033632">
    <property type="component" value="Unassembled WGS sequence"/>
</dbReference>
<dbReference type="EMBL" id="JZEX01000039">
    <property type="protein sequence ID" value="KKB13365.1"/>
    <property type="molecule type" value="Genomic_DNA"/>
</dbReference>
<dbReference type="Pfam" id="PF00528">
    <property type="entry name" value="BPD_transp_1"/>
    <property type="match status" value="1"/>
</dbReference>
<name>A0A0F5FXR3_9HYPH</name>
<dbReference type="CDD" id="cd06261">
    <property type="entry name" value="TM_PBP2"/>
    <property type="match status" value="1"/>
</dbReference>
<dbReference type="SUPFAM" id="SSF161098">
    <property type="entry name" value="MetI-like"/>
    <property type="match status" value="1"/>
</dbReference>
<dbReference type="OrthoDB" id="9773727at2"/>
<dbReference type="InterPro" id="IPR035906">
    <property type="entry name" value="MetI-like_sf"/>
</dbReference>
<evidence type="ECO:0000256" key="10">
    <source>
        <dbReference type="ARBA" id="ARBA00037054"/>
    </source>
</evidence>
<keyword evidence="5" id="KW-1003">Cell membrane</keyword>
<keyword evidence="9 12" id="KW-0472">Membrane</keyword>
<evidence type="ECO:0000256" key="5">
    <source>
        <dbReference type="ARBA" id="ARBA00022475"/>
    </source>
</evidence>
<dbReference type="RefSeq" id="WP_046107026.1">
    <property type="nucleotide sequence ID" value="NZ_JZEX01000039.1"/>
</dbReference>
<dbReference type="PANTHER" id="PTHR43227:SF9">
    <property type="entry name" value="SN-GLYCEROL-3-PHOSPHATE TRANSPORT SYSTEM PERMEASE PROTEIN UGPA"/>
    <property type="match status" value="1"/>
</dbReference>
<evidence type="ECO:0000256" key="8">
    <source>
        <dbReference type="ARBA" id="ARBA00022989"/>
    </source>
</evidence>
<dbReference type="PROSITE" id="PS50928">
    <property type="entry name" value="ABC_TM1"/>
    <property type="match status" value="1"/>
</dbReference>
<keyword evidence="8 12" id="KW-1133">Transmembrane helix</keyword>
<accession>A0A0F5FXR3</accession>
<dbReference type="STRING" id="443610.VE25_02615"/>
<protein>
    <recommendedName>
        <fullName evidence="11">sn-glycerol-3-phosphate transport system permease protein UgpA</fullName>
    </recommendedName>
</protein>
<feature type="transmembrane region" description="Helical" evidence="12">
    <location>
        <begin position="268"/>
        <end position="288"/>
    </location>
</feature>
<feature type="domain" description="ABC transmembrane type-1" evidence="13">
    <location>
        <begin position="72"/>
        <end position="284"/>
    </location>
</feature>
<evidence type="ECO:0000256" key="7">
    <source>
        <dbReference type="ARBA" id="ARBA00022692"/>
    </source>
</evidence>
<evidence type="ECO:0000256" key="1">
    <source>
        <dbReference type="ARBA" id="ARBA00004429"/>
    </source>
</evidence>
<dbReference type="AlphaFoldDB" id="A0A0F5FXR3"/>
<keyword evidence="6" id="KW-0997">Cell inner membrane</keyword>
<evidence type="ECO:0000256" key="3">
    <source>
        <dbReference type="ARBA" id="ARBA00011557"/>
    </source>
</evidence>
<reference evidence="14 15" key="1">
    <citation type="submission" date="2015-03" db="EMBL/GenBank/DDBJ databases">
        <authorList>
            <person name="Hassan Y.I."/>
            <person name="Lepp D."/>
            <person name="Li X.-Z."/>
            <person name="Zhou T."/>
        </authorList>
    </citation>
    <scope>NUCLEOTIDE SEQUENCE [LARGE SCALE GENOMIC DNA]</scope>
    <source>
        <strain evidence="14 15">BD-c194</strain>
    </source>
</reference>
<keyword evidence="15" id="KW-1185">Reference proteome</keyword>
<evidence type="ECO:0000259" key="13">
    <source>
        <dbReference type="PROSITE" id="PS50928"/>
    </source>
</evidence>
<evidence type="ECO:0000256" key="9">
    <source>
        <dbReference type="ARBA" id="ARBA00023136"/>
    </source>
</evidence>
<dbReference type="GO" id="GO:0005886">
    <property type="term" value="C:plasma membrane"/>
    <property type="evidence" value="ECO:0007669"/>
    <property type="project" value="UniProtKB-SubCell"/>
</dbReference>
<evidence type="ECO:0000256" key="12">
    <source>
        <dbReference type="RuleBase" id="RU363032"/>
    </source>
</evidence>